<accession>A0ACB0MCX9</accession>
<gene>
    <name evidence="1" type="ORF">MILVUS5_LOCUS40686</name>
</gene>
<reference evidence="1" key="1">
    <citation type="submission" date="2023-10" db="EMBL/GenBank/DDBJ databases">
        <authorList>
            <person name="Rodriguez Cubillos JULIANA M."/>
            <person name="De Vega J."/>
        </authorList>
    </citation>
    <scope>NUCLEOTIDE SEQUENCE</scope>
</reference>
<dbReference type="Proteomes" id="UP001177021">
    <property type="component" value="Unassembled WGS sequence"/>
</dbReference>
<organism evidence="1 2">
    <name type="scientific">Trifolium pratense</name>
    <name type="common">Red clover</name>
    <dbReference type="NCBI Taxonomy" id="57577"/>
    <lineage>
        <taxon>Eukaryota</taxon>
        <taxon>Viridiplantae</taxon>
        <taxon>Streptophyta</taxon>
        <taxon>Embryophyta</taxon>
        <taxon>Tracheophyta</taxon>
        <taxon>Spermatophyta</taxon>
        <taxon>Magnoliopsida</taxon>
        <taxon>eudicotyledons</taxon>
        <taxon>Gunneridae</taxon>
        <taxon>Pentapetalae</taxon>
        <taxon>rosids</taxon>
        <taxon>fabids</taxon>
        <taxon>Fabales</taxon>
        <taxon>Fabaceae</taxon>
        <taxon>Papilionoideae</taxon>
        <taxon>50 kb inversion clade</taxon>
        <taxon>NPAAA clade</taxon>
        <taxon>Hologalegina</taxon>
        <taxon>IRL clade</taxon>
        <taxon>Trifolieae</taxon>
        <taxon>Trifolium</taxon>
    </lineage>
</organism>
<keyword evidence="2" id="KW-1185">Reference proteome</keyword>
<comment type="caution">
    <text evidence="1">The sequence shown here is derived from an EMBL/GenBank/DDBJ whole genome shotgun (WGS) entry which is preliminary data.</text>
</comment>
<protein>
    <submittedName>
        <fullName evidence="1">Uncharacterized protein</fullName>
    </submittedName>
</protein>
<evidence type="ECO:0000313" key="2">
    <source>
        <dbReference type="Proteomes" id="UP001177021"/>
    </source>
</evidence>
<proteinExistence type="predicted"/>
<sequence>MARKSSSANEEILPDELRCGRTDGKQWRCKRRVMDSLKLCEIHYLQGKHRQYREKVPESLKLQRKRKNNDEATETVVVDNAEATAPRELNMELRKNKKKKVKLAESSESVTVTDSASGSGSVPVRKKTIKQCDSQLDLIRMVLEREVEKRKKNNNENKKNKKKKKKKKEMKVEEVEFNEGELRRELPNGVMEISPASTPHDYNNVSSHCDVKVGVDHNRVVAVTPRNFRSKNVDRVALGKLQVVPYGPSLKKVNTKRKCHLCQRSESVNLVQCSSCNKEFFCYDCIRERYLDTRKEVKKACPVCQGTCTCKVCLADQCNDSEILKRISENLETELETEAKIKGKNISDIQINQVEFGYNENIYCNHCNTPILDLHRRCSNCSYSLCLSCCEKSSQGRTSGEINSSMLKLPDRRKACVDSEGHILDQKDISCDNLTPTLKLPEETNCNDIEKVSCPPTLTLTEETSCNDIEKVSCPPTLTLPEETSCNDIEKVPCPPALTLPEETSCNDIEKVSCPPTLTLPEETSCNDIEKVSCPPTLTLPEKTSCNDIEKVSCPPMLTLPEETSCNDIEKVSCPSTELGGCGTGLLDLRCISPMTLLKEMEVKAEEIVCSYDIPDTSDKSSSCSLCFDTDLNSNRYNQLQKAAEREDPSDNCLFCPTVLDINGSNFEHFQKHWGKGHPIVVQDVLQSTSNLSWNPLLMFCTYLEQSITKYENNKELLESCLDWCEVEINIRQYFTGSLKCRPQRNTWHEMLKLKGWLSSQVFKEEFPAHFSEVIDALPVQEYMNPMSGPLNLAAKLQHGSVKHDIGPYVYISYGCADIEADSVTKLCCDSYDVVNIMTHSADVPLSTEQLTKIRKLLKKHKALCQVESVDTEQLPEQEVKGMTLSHAEEMEQKGLPSMGKEGMEFFRRVDRTSCISSTGAKKASTQSMDNNISQDGERGIFSDSEPSLDGTVHTTNLSEHNNPRSPSESSNSYKKKFPEHSGAQWDVFRRQDVPKLIEYIKRHCDELTYTHDSHKMVHPILDQSIFLDNTHKKRLKEEFKIEPWTFQQHVGEAVIIPAGCPYQIRNSKCGVHAVLEFVSPENVTECIQLIDELRQLPEDHKAKVDKLEVKKMALHSMSTAIKEICQLTCQT</sequence>
<name>A0ACB0MCX9_TRIPR</name>
<evidence type="ECO:0000313" key="1">
    <source>
        <dbReference type="EMBL" id="CAJ2678395.1"/>
    </source>
</evidence>
<dbReference type="EMBL" id="CASHSV030000823">
    <property type="protein sequence ID" value="CAJ2678395.1"/>
    <property type="molecule type" value="Genomic_DNA"/>
</dbReference>